<evidence type="ECO:0000256" key="1">
    <source>
        <dbReference type="ARBA" id="ARBA00008984"/>
    </source>
</evidence>
<dbReference type="Pfam" id="PF01206">
    <property type="entry name" value="TusA"/>
    <property type="match status" value="1"/>
</dbReference>
<gene>
    <name evidence="3" type="ORF">EV210_10852</name>
</gene>
<dbReference type="Proteomes" id="UP000295063">
    <property type="component" value="Unassembled WGS sequence"/>
</dbReference>
<comment type="similarity">
    <text evidence="1">Belongs to the sulfur carrier protein TusA family.</text>
</comment>
<evidence type="ECO:0000313" key="4">
    <source>
        <dbReference type="Proteomes" id="UP000295063"/>
    </source>
</evidence>
<sequence>MEKKLDLRGLSCPIPLQEAKKALEQAATVLLAVDDQAARESIIRFANSQKYQVECITNNGSDFSLVIRK</sequence>
<dbReference type="InterPro" id="IPR001455">
    <property type="entry name" value="TusA-like"/>
</dbReference>
<evidence type="ECO:0000313" key="3">
    <source>
        <dbReference type="EMBL" id="TCL36415.1"/>
    </source>
</evidence>
<feature type="domain" description="UPF0033" evidence="2">
    <location>
        <begin position="3"/>
        <end position="69"/>
    </location>
</feature>
<evidence type="ECO:0000259" key="2">
    <source>
        <dbReference type="Pfam" id="PF01206"/>
    </source>
</evidence>
<dbReference type="EMBL" id="SLUI01000008">
    <property type="protein sequence ID" value="TCL36415.1"/>
    <property type="molecule type" value="Genomic_DNA"/>
</dbReference>
<dbReference type="InterPro" id="IPR036868">
    <property type="entry name" value="TusA-like_sf"/>
</dbReference>
<name>A0A4R1PVT1_9FIRM</name>
<protein>
    <submittedName>
        <fullName evidence="3">tRNA 2-thiouridine synthesizing protein A</fullName>
    </submittedName>
</protein>
<dbReference type="SUPFAM" id="SSF64307">
    <property type="entry name" value="SirA-like"/>
    <property type="match status" value="1"/>
</dbReference>
<dbReference type="Gene3D" id="3.30.110.40">
    <property type="entry name" value="TusA-like domain"/>
    <property type="match status" value="1"/>
</dbReference>
<dbReference type="OrthoDB" id="9797352at2"/>
<reference evidence="3 4" key="1">
    <citation type="submission" date="2019-03" db="EMBL/GenBank/DDBJ databases">
        <title>Genomic Encyclopedia of Type Strains, Phase IV (KMG-IV): sequencing the most valuable type-strain genomes for metagenomic binning, comparative biology and taxonomic classification.</title>
        <authorList>
            <person name="Goeker M."/>
        </authorList>
    </citation>
    <scope>NUCLEOTIDE SEQUENCE [LARGE SCALE GENOMIC DNA]</scope>
    <source>
        <strain evidence="3 4">DSM 15969</strain>
    </source>
</reference>
<dbReference type="PANTHER" id="PTHR33279:SF6">
    <property type="entry name" value="SULFUR CARRIER PROTEIN YEDF-RELATED"/>
    <property type="match status" value="1"/>
</dbReference>
<keyword evidence="4" id="KW-1185">Reference proteome</keyword>
<dbReference type="PANTHER" id="PTHR33279">
    <property type="entry name" value="SULFUR CARRIER PROTEIN YEDF-RELATED"/>
    <property type="match status" value="1"/>
</dbReference>
<proteinExistence type="inferred from homology"/>
<comment type="caution">
    <text evidence="3">The sequence shown here is derived from an EMBL/GenBank/DDBJ whole genome shotgun (WGS) entry which is preliminary data.</text>
</comment>
<dbReference type="RefSeq" id="WP_132081020.1">
    <property type="nucleotide sequence ID" value="NZ_SLUI01000008.1"/>
</dbReference>
<dbReference type="AlphaFoldDB" id="A0A4R1PVT1"/>
<organism evidence="3 4">
    <name type="scientific">Anaerospora hongkongensis</name>
    <dbReference type="NCBI Taxonomy" id="244830"/>
    <lineage>
        <taxon>Bacteria</taxon>
        <taxon>Bacillati</taxon>
        <taxon>Bacillota</taxon>
        <taxon>Negativicutes</taxon>
        <taxon>Selenomonadales</taxon>
        <taxon>Sporomusaceae</taxon>
        <taxon>Anaerospora</taxon>
    </lineage>
</organism>
<accession>A0A4R1PVT1</accession>